<comment type="caution">
    <text evidence="2">The sequence shown here is derived from an EMBL/GenBank/DDBJ whole genome shotgun (WGS) entry which is preliminary data.</text>
</comment>
<organism evidence="2 3">
    <name type="scientific">Tilletia walkeri</name>
    <dbReference type="NCBI Taxonomy" id="117179"/>
    <lineage>
        <taxon>Eukaryota</taxon>
        <taxon>Fungi</taxon>
        <taxon>Dikarya</taxon>
        <taxon>Basidiomycota</taxon>
        <taxon>Ustilaginomycotina</taxon>
        <taxon>Exobasidiomycetes</taxon>
        <taxon>Tilletiales</taxon>
        <taxon>Tilletiaceae</taxon>
        <taxon>Tilletia</taxon>
    </lineage>
</organism>
<dbReference type="Proteomes" id="UP000078113">
    <property type="component" value="Unassembled WGS sequence"/>
</dbReference>
<feature type="signal peptide" evidence="1">
    <location>
        <begin position="1"/>
        <end position="19"/>
    </location>
</feature>
<evidence type="ECO:0008006" key="4">
    <source>
        <dbReference type="Google" id="ProtNLM"/>
    </source>
</evidence>
<evidence type="ECO:0000313" key="3">
    <source>
        <dbReference type="Proteomes" id="UP000078113"/>
    </source>
</evidence>
<keyword evidence="1" id="KW-0732">Signal</keyword>
<protein>
    <recommendedName>
        <fullName evidence="4">Cyanovirin-N domain-containing protein</fullName>
    </recommendedName>
</protein>
<gene>
    <name evidence="2" type="ORF">A4X09_0g4015</name>
</gene>
<feature type="chain" id="PRO_5036489340" description="Cyanovirin-N domain-containing protein" evidence="1">
    <location>
        <begin position="20"/>
        <end position="154"/>
    </location>
</feature>
<proteinExistence type="predicted"/>
<name>A0A8X7N9K8_9BASI</name>
<reference evidence="2" key="1">
    <citation type="submission" date="2016-04" db="EMBL/GenBank/DDBJ databases">
        <authorList>
            <person name="Nguyen H.D."/>
            <person name="Samba Siva P."/>
            <person name="Cullis J."/>
            <person name="Levesque C.A."/>
            <person name="Hambleton S."/>
        </authorList>
    </citation>
    <scope>NUCLEOTIDE SEQUENCE</scope>
    <source>
        <strain evidence="2">DAOMC 236422</strain>
    </source>
</reference>
<evidence type="ECO:0000313" key="2">
    <source>
        <dbReference type="EMBL" id="KAE8268325.1"/>
    </source>
</evidence>
<dbReference type="EMBL" id="LWDG02000158">
    <property type="protein sequence ID" value="KAE8268325.1"/>
    <property type="molecule type" value="Genomic_DNA"/>
</dbReference>
<accession>A0A8X7N9K8</accession>
<keyword evidence="3" id="KW-1185">Reference proteome</keyword>
<sequence length="154" mass="16479">MKFITSTFVLFCAATSVFGTIIKPATTVLCTSLASAGLTNLEELGCPASLSSKVSVVPGAKEKVCLAMYNGGLNNLDTVGCDATMFSKRGRSCSNSDFCEYMSTSLLLDTSLFNCNNRGRFKRRHEDDDEDCSASICKLMSTALITVSAFNCNS</sequence>
<reference evidence="2" key="2">
    <citation type="journal article" date="2019" name="IMA Fungus">
        <title>Genome sequencing and comparison of five Tilletia species to identify candidate genes for the detection of regulated species infecting wheat.</title>
        <authorList>
            <person name="Nguyen H.D.T."/>
            <person name="Sultana T."/>
            <person name="Kesanakurti P."/>
            <person name="Hambleton S."/>
        </authorList>
    </citation>
    <scope>NUCLEOTIDE SEQUENCE</scope>
    <source>
        <strain evidence="2">DAOMC 236422</strain>
    </source>
</reference>
<dbReference type="AlphaFoldDB" id="A0A8X7N9K8"/>
<evidence type="ECO:0000256" key="1">
    <source>
        <dbReference type="SAM" id="SignalP"/>
    </source>
</evidence>